<name>A0ABD2GVC9_PAGBO</name>
<keyword evidence="2" id="KW-1185">Reference proteome</keyword>
<gene>
    <name evidence="1" type="ORF">OYC64_007567</name>
</gene>
<accession>A0ABD2GVC9</accession>
<protein>
    <submittedName>
        <fullName evidence="1">Uncharacterized protein</fullName>
    </submittedName>
</protein>
<dbReference type="AlphaFoldDB" id="A0ABD2GVC9"/>
<proteinExistence type="predicted"/>
<comment type="caution">
    <text evidence="1">The sequence shown here is derived from an EMBL/GenBank/DDBJ whole genome shotgun (WGS) entry which is preliminary data.</text>
</comment>
<dbReference type="EMBL" id="JBIYXZ010002075">
    <property type="protein sequence ID" value="KAL3057108.1"/>
    <property type="molecule type" value="Genomic_DNA"/>
</dbReference>
<sequence length="27" mass="3139">MLRRRRSVSFGGFGWIDKTTLSALRAR</sequence>
<reference evidence="1 2" key="2">
    <citation type="journal article" date="2024" name="G3 (Bethesda)">
        <title>The genome of the cryopelagic Antarctic bald notothen, Trematomus borchgrevinki.</title>
        <authorList>
            <person name="Rayamajhi N."/>
            <person name="Rivera-Colon A.G."/>
            <person name="Minhas B.F."/>
            <person name="Cheng C.C."/>
            <person name="Catchen J.M."/>
        </authorList>
    </citation>
    <scope>NUCLEOTIDE SEQUENCE [LARGE SCALE GENOMIC DNA]</scope>
    <source>
        <strain evidence="1">AGRC-2024</strain>
    </source>
</reference>
<organism evidence="1 2">
    <name type="scientific">Pagothenia borchgrevinki</name>
    <name type="common">Bald rockcod</name>
    <name type="synonym">Trematomus borchgrevinki</name>
    <dbReference type="NCBI Taxonomy" id="8213"/>
    <lineage>
        <taxon>Eukaryota</taxon>
        <taxon>Metazoa</taxon>
        <taxon>Chordata</taxon>
        <taxon>Craniata</taxon>
        <taxon>Vertebrata</taxon>
        <taxon>Euteleostomi</taxon>
        <taxon>Actinopterygii</taxon>
        <taxon>Neopterygii</taxon>
        <taxon>Teleostei</taxon>
        <taxon>Neoteleostei</taxon>
        <taxon>Acanthomorphata</taxon>
        <taxon>Eupercaria</taxon>
        <taxon>Perciformes</taxon>
        <taxon>Notothenioidei</taxon>
        <taxon>Nototheniidae</taxon>
        <taxon>Pagothenia</taxon>
    </lineage>
</organism>
<dbReference type="Proteomes" id="UP001619887">
    <property type="component" value="Unassembled WGS sequence"/>
</dbReference>
<evidence type="ECO:0000313" key="2">
    <source>
        <dbReference type="Proteomes" id="UP001619887"/>
    </source>
</evidence>
<evidence type="ECO:0000313" key="1">
    <source>
        <dbReference type="EMBL" id="KAL3057108.1"/>
    </source>
</evidence>
<reference evidence="1 2" key="1">
    <citation type="journal article" date="2022" name="G3 (Bethesda)">
        <title>Evaluating Illumina-, Nanopore-, and PacBio-based genome assembly strategies with the bald notothen, Trematomus borchgrevinki.</title>
        <authorList>
            <person name="Rayamajhi N."/>
            <person name="Cheng C.C."/>
            <person name="Catchen J.M."/>
        </authorList>
    </citation>
    <scope>NUCLEOTIDE SEQUENCE [LARGE SCALE GENOMIC DNA]</scope>
    <source>
        <strain evidence="1">AGRC-2024</strain>
    </source>
</reference>